<evidence type="ECO:0000256" key="1">
    <source>
        <dbReference type="ARBA" id="ARBA00009762"/>
    </source>
</evidence>
<dbReference type="NCBIfam" id="TIGR00335">
    <property type="entry name" value="primase_sml"/>
    <property type="match status" value="1"/>
</dbReference>
<dbReference type="Proteomes" id="UP000030745">
    <property type="component" value="Unassembled WGS sequence"/>
</dbReference>
<evidence type="ECO:0000313" key="11">
    <source>
        <dbReference type="EMBL" id="KDO22539.1"/>
    </source>
</evidence>
<comment type="similarity">
    <text evidence="1 10">Belongs to the eukaryotic-type primase small subunit family.</text>
</comment>
<dbReference type="PANTHER" id="PTHR10536">
    <property type="entry name" value="DNA PRIMASE SMALL SUBUNIT"/>
    <property type="match status" value="1"/>
</dbReference>
<dbReference type="Pfam" id="PF01896">
    <property type="entry name" value="DNA_primase_S"/>
    <property type="match status" value="1"/>
</dbReference>
<dbReference type="GeneID" id="24133742"/>
<protein>
    <recommendedName>
        <fullName evidence="10">DNA primase</fullName>
        <ecNumber evidence="10">2.7.7.-</ecNumber>
    </recommendedName>
</protein>
<dbReference type="AlphaFoldDB" id="A0A067BVH8"/>
<dbReference type="GO" id="GO:0005658">
    <property type="term" value="C:alpha DNA polymerase:primase complex"/>
    <property type="evidence" value="ECO:0007669"/>
    <property type="project" value="UniProtKB-ARBA"/>
</dbReference>
<keyword evidence="2 10" id="KW-0240">DNA-directed RNA polymerase</keyword>
<keyword evidence="9" id="KW-0804">Transcription</keyword>
<dbReference type="Gene3D" id="3.90.920.10">
    <property type="entry name" value="DNA primase, PRIM domain"/>
    <property type="match status" value="1"/>
</dbReference>
<dbReference type="SUPFAM" id="SSF56747">
    <property type="entry name" value="Prim-pol domain"/>
    <property type="match status" value="1"/>
</dbReference>
<organism evidence="11 12">
    <name type="scientific">Saprolegnia parasitica (strain CBS 223.65)</name>
    <dbReference type="NCBI Taxonomy" id="695850"/>
    <lineage>
        <taxon>Eukaryota</taxon>
        <taxon>Sar</taxon>
        <taxon>Stramenopiles</taxon>
        <taxon>Oomycota</taxon>
        <taxon>Saprolegniomycetes</taxon>
        <taxon>Saprolegniales</taxon>
        <taxon>Saprolegniaceae</taxon>
        <taxon>Saprolegnia</taxon>
    </lineage>
</organism>
<keyword evidence="7" id="KW-0479">Metal-binding</keyword>
<proteinExistence type="inferred from homology"/>
<sequence length="422" mass="48578">MVNESFSPELLGLYYDRLFPYELMTKWLGYDCSMDKGGPGTELLARREFSFTLENDVYIRYKAFRDADEFKTEMKKLMPFKIDIGAVFTVSPADKGKVDAAKFVPEERELVFDVDLTDYDDIRTCCQDAKICARCWRFMVAAVKVLDTALREDFGFQHLMWVYSGRRGIHCWVSDYTARMLTNDARSAVVQYLTTVEGNENTKRKVVLRDPLHPSLERAYTILEPLFHDIILSDDGQGILSSPEHWKKLLEMVPDEDIRATFHNKWLKTTTTESPATKWANLKAAIHDALHSKKRKQMGDDKRRLLCTCIPEIVFAYLYPRLDANVSKQRNHLLKSPFAVHPKTGRVCVPIDPRKIDIFDPDTVPTLADLERQLNGEATEHVKPFTDYIKLFDAKFIHPIQLALIKQKKVLAETQAAATGDW</sequence>
<dbReference type="EC" id="2.7.7.-" evidence="10"/>
<dbReference type="FunFam" id="3.90.920.10:FF:000003">
    <property type="entry name" value="DNA primase"/>
    <property type="match status" value="1"/>
</dbReference>
<keyword evidence="4 10" id="KW-0808">Transferase</keyword>
<dbReference type="GO" id="GO:0046872">
    <property type="term" value="F:metal ion binding"/>
    <property type="evidence" value="ECO:0007669"/>
    <property type="project" value="UniProtKB-KW"/>
</dbReference>
<dbReference type="RefSeq" id="XP_012206785.1">
    <property type="nucleotide sequence ID" value="XM_012351395.1"/>
</dbReference>
<evidence type="ECO:0000256" key="3">
    <source>
        <dbReference type="ARBA" id="ARBA00022515"/>
    </source>
</evidence>
<keyword evidence="6 10" id="KW-0235">DNA replication</keyword>
<evidence type="ECO:0000256" key="9">
    <source>
        <dbReference type="ARBA" id="ARBA00023163"/>
    </source>
</evidence>
<evidence type="ECO:0000256" key="8">
    <source>
        <dbReference type="ARBA" id="ARBA00022833"/>
    </source>
</evidence>
<evidence type="ECO:0000256" key="10">
    <source>
        <dbReference type="RuleBase" id="RU003514"/>
    </source>
</evidence>
<evidence type="ECO:0000256" key="4">
    <source>
        <dbReference type="ARBA" id="ARBA00022679"/>
    </source>
</evidence>
<keyword evidence="3 10" id="KW-0639">Primosome</keyword>
<dbReference type="VEuPathDB" id="FungiDB:SPRG_11721"/>
<dbReference type="GO" id="GO:0003899">
    <property type="term" value="F:DNA-directed RNA polymerase activity"/>
    <property type="evidence" value="ECO:0007669"/>
    <property type="project" value="InterPro"/>
</dbReference>
<evidence type="ECO:0000256" key="5">
    <source>
        <dbReference type="ARBA" id="ARBA00022695"/>
    </source>
</evidence>
<gene>
    <name evidence="11" type="ORF">SPRG_11721</name>
</gene>
<dbReference type="CDD" id="cd04860">
    <property type="entry name" value="AE_Prim_S"/>
    <property type="match status" value="1"/>
</dbReference>
<keyword evidence="12" id="KW-1185">Reference proteome</keyword>
<dbReference type="OMA" id="NVTRGFN"/>
<dbReference type="EMBL" id="KK583267">
    <property type="protein sequence ID" value="KDO22539.1"/>
    <property type="molecule type" value="Genomic_DNA"/>
</dbReference>
<dbReference type="STRING" id="695850.A0A067BVH8"/>
<dbReference type="KEGG" id="spar:SPRG_11721"/>
<dbReference type="GO" id="GO:0006269">
    <property type="term" value="P:DNA replication, synthesis of primer"/>
    <property type="evidence" value="ECO:0007669"/>
    <property type="project" value="UniProtKB-KW"/>
</dbReference>
<name>A0A067BVH8_SAPPC</name>
<keyword evidence="5" id="KW-0548">Nucleotidyltransferase</keyword>
<dbReference type="InterPro" id="IPR002755">
    <property type="entry name" value="DNA_primase_S"/>
</dbReference>
<evidence type="ECO:0000256" key="6">
    <source>
        <dbReference type="ARBA" id="ARBA00022705"/>
    </source>
</evidence>
<reference evidence="11 12" key="1">
    <citation type="journal article" date="2013" name="PLoS Genet.">
        <title>Distinctive expansion of potential virulence genes in the genome of the oomycete fish pathogen Saprolegnia parasitica.</title>
        <authorList>
            <person name="Jiang R.H."/>
            <person name="de Bruijn I."/>
            <person name="Haas B.J."/>
            <person name="Belmonte R."/>
            <person name="Lobach L."/>
            <person name="Christie J."/>
            <person name="van den Ackerveken G."/>
            <person name="Bottin A."/>
            <person name="Bulone V."/>
            <person name="Diaz-Moreno S.M."/>
            <person name="Dumas B."/>
            <person name="Fan L."/>
            <person name="Gaulin E."/>
            <person name="Govers F."/>
            <person name="Grenville-Briggs L.J."/>
            <person name="Horner N.R."/>
            <person name="Levin J.Z."/>
            <person name="Mammella M."/>
            <person name="Meijer H.J."/>
            <person name="Morris P."/>
            <person name="Nusbaum C."/>
            <person name="Oome S."/>
            <person name="Phillips A.J."/>
            <person name="van Rooyen D."/>
            <person name="Rzeszutek E."/>
            <person name="Saraiva M."/>
            <person name="Secombes C.J."/>
            <person name="Seidl M.F."/>
            <person name="Snel B."/>
            <person name="Stassen J.H."/>
            <person name="Sykes S."/>
            <person name="Tripathy S."/>
            <person name="van den Berg H."/>
            <person name="Vega-Arreguin J.C."/>
            <person name="Wawra S."/>
            <person name="Young S.K."/>
            <person name="Zeng Q."/>
            <person name="Dieguez-Uribeondo J."/>
            <person name="Russ C."/>
            <person name="Tyler B.M."/>
            <person name="van West P."/>
        </authorList>
    </citation>
    <scope>NUCLEOTIDE SEQUENCE [LARGE SCALE GENOMIC DNA]</scope>
    <source>
        <strain evidence="11 12">CBS 223.65</strain>
    </source>
</reference>
<evidence type="ECO:0000313" key="12">
    <source>
        <dbReference type="Proteomes" id="UP000030745"/>
    </source>
</evidence>
<accession>A0A067BVH8</accession>
<keyword evidence="8" id="KW-0862">Zinc</keyword>
<dbReference type="InterPro" id="IPR014052">
    <property type="entry name" value="DNA_primase_ssu_euk/arc"/>
</dbReference>
<evidence type="ECO:0000256" key="2">
    <source>
        <dbReference type="ARBA" id="ARBA00022478"/>
    </source>
</evidence>
<dbReference type="OrthoDB" id="19606at2759"/>
<evidence type="ECO:0000256" key="7">
    <source>
        <dbReference type="ARBA" id="ARBA00022723"/>
    </source>
</evidence>